<evidence type="ECO:0000256" key="2">
    <source>
        <dbReference type="SAM" id="MobiDB-lite"/>
    </source>
</evidence>
<feature type="compositionally biased region" description="Polar residues" evidence="2">
    <location>
        <begin position="989"/>
        <end position="998"/>
    </location>
</feature>
<dbReference type="GO" id="GO:0005737">
    <property type="term" value="C:cytoplasm"/>
    <property type="evidence" value="ECO:0007669"/>
    <property type="project" value="TreeGrafter"/>
</dbReference>
<feature type="coiled-coil region" evidence="1">
    <location>
        <begin position="450"/>
        <end position="519"/>
    </location>
</feature>
<dbReference type="OrthoDB" id="6349527at2759"/>
<gene>
    <name evidence="6" type="ORF">CTOB1V02_LOCUS174</name>
</gene>
<feature type="region of interest" description="Disordered" evidence="2">
    <location>
        <begin position="720"/>
        <end position="773"/>
    </location>
</feature>
<dbReference type="InterPro" id="IPR028085">
    <property type="entry name" value="FNIP_mid_dom"/>
</dbReference>
<feature type="compositionally biased region" description="Low complexity" evidence="2">
    <location>
        <begin position="335"/>
        <end position="348"/>
    </location>
</feature>
<feature type="region of interest" description="Disordered" evidence="2">
    <location>
        <begin position="1819"/>
        <end position="1851"/>
    </location>
</feature>
<feature type="compositionally biased region" description="Polar residues" evidence="2">
    <location>
        <begin position="720"/>
        <end position="736"/>
    </location>
</feature>
<feature type="compositionally biased region" description="Polar residues" evidence="2">
    <location>
        <begin position="1820"/>
        <end position="1842"/>
    </location>
</feature>
<dbReference type="UniPathway" id="UPA00143"/>
<dbReference type="Pfam" id="PF14638">
    <property type="entry name" value="FNIP_C"/>
    <property type="match status" value="1"/>
</dbReference>
<dbReference type="InterPro" id="IPR028086">
    <property type="entry name" value="FNIP_C_dom"/>
</dbReference>
<feature type="compositionally biased region" description="Polar residues" evidence="2">
    <location>
        <begin position="1039"/>
        <end position="1051"/>
    </location>
</feature>
<feature type="region of interest" description="Disordered" evidence="2">
    <location>
        <begin position="1872"/>
        <end position="1891"/>
    </location>
</feature>
<feature type="compositionally biased region" description="Polar residues" evidence="2">
    <location>
        <begin position="695"/>
        <end position="704"/>
    </location>
</feature>
<feature type="region of interest" description="Disordered" evidence="2">
    <location>
        <begin position="297"/>
        <end position="402"/>
    </location>
</feature>
<feature type="domain" description="Folliculin-interacting protein middle" evidence="3">
    <location>
        <begin position="1445"/>
        <end position="1656"/>
    </location>
</feature>
<dbReference type="GO" id="GO:0051087">
    <property type="term" value="F:protein-folding chaperone binding"/>
    <property type="evidence" value="ECO:0007669"/>
    <property type="project" value="TreeGrafter"/>
</dbReference>
<dbReference type="GO" id="GO:0016567">
    <property type="term" value="P:protein ubiquitination"/>
    <property type="evidence" value="ECO:0007669"/>
    <property type="project" value="UniProtKB-UniPathway"/>
</dbReference>
<evidence type="ECO:0000313" key="6">
    <source>
        <dbReference type="EMBL" id="CAD7222158.1"/>
    </source>
</evidence>
<organism evidence="6">
    <name type="scientific">Cyprideis torosa</name>
    <dbReference type="NCBI Taxonomy" id="163714"/>
    <lineage>
        <taxon>Eukaryota</taxon>
        <taxon>Metazoa</taxon>
        <taxon>Ecdysozoa</taxon>
        <taxon>Arthropoda</taxon>
        <taxon>Crustacea</taxon>
        <taxon>Oligostraca</taxon>
        <taxon>Ostracoda</taxon>
        <taxon>Podocopa</taxon>
        <taxon>Podocopida</taxon>
        <taxon>Cytherocopina</taxon>
        <taxon>Cytheroidea</taxon>
        <taxon>Cytherideidae</taxon>
        <taxon>Cyprideis</taxon>
    </lineage>
</organism>
<feature type="region of interest" description="Disordered" evidence="2">
    <location>
        <begin position="1664"/>
        <end position="1698"/>
    </location>
</feature>
<dbReference type="InterPro" id="IPR043866">
    <property type="entry name" value="TTC3/DZIP3_dom"/>
</dbReference>
<proteinExistence type="predicted"/>
<feature type="compositionally biased region" description="Basic and acidic residues" evidence="2">
    <location>
        <begin position="369"/>
        <end position="383"/>
    </location>
</feature>
<feature type="region of interest" description="Disordered" evidence="2">
    <location>
        <begin position="1377"/>
        <end position="1397"/>
    </location>
</feature>
<dbReference type="EMBL" id="OB660032">
    <property type="protein sequence ID" value="CAD7222158.1"/>
    <property type="molecule type" value="Genomic_DNA"/>
</dbReference>
<dbReference type="GO" id="GO:0042030">
    <property type="term" value="F:ATPase inhibitor activity"/>
    <property type="evidence" value="ECO:0007669"/>
    <property type="project" value="TreeGrafter"/>
</dbReference>
<sequence>MVANRRLSKKYRRLCGTNYKLYQDTCQRAQSLFETGRLWEASSKLSDAIDMRSRCSSAALSKSGVKLIDSQPSDLHSEPDLFDLLFLRHFLAAECRQSEDVARSLSFFEDEAEVRKGRERILSLFGVAQAWSQMNRHQKASAVAEEALEELSLLLKDKAMATVECWVPVRFPFAARQDSVLEQTELEKIQETLCEMKSHGTSPPKADGLCCFSFLLSPAPHSQKDIYFSDLDFKGMYRLTCSASCHLEYHATCFKALTEPDTGYQSLQEVGTTCPTPDCSGVLLMLQFFDREGSIKHQKQLPADQLKKIQSAKNGKVEEEPEVVTERNKRKRGRSFSSNKSSSSTGSHQSKDPEQKIVSAGGGNNHTNEQQRQKTISTDEKKSGANTSSSPVAGKELIFSSSTSRAGRKELLSFNASTMTDPEEGPSKNKQLLAMIEGLLEGQRSLTHQLVTALGERDDALKKVEKLEADAENIPSLAQSLVENFEELEQTRNQLKEAQEALQRERQSAAAEIHRVKALLVAAESRLSVSNNETFEAHKEWLQVKEELALNMIMRHTSDVARAMATLKVKPGITEEKLNVLTECRKELKLKQNEIMKTFRTLRDELKSRAVSLTIEELKQRLPTLDPLPAPVGSLIIEAEKPVSVPRSRPPTLMSAVPSPSVVNSIRPSVLTPMLAAKRGRTAMPGPLPVAPPAISSSTSSNPFSGRGRGVLVIPEAATPTSLSGGFPSSAQTRVSPGNGAPAQTRLSPGAPPQTRLSPRNGASSPPKNGEKKKTIQEILRESFPDVSSACLLEFLGELKQEEGGLKRFKVAEELIAAIRGIMDGRECSICLTTAQGEDAMKIRCCQAWHTSDVARAMATLKVKPGITEEKLNVLTECRKELKLKQNEIMKTFRTLRDELKSRAVSLTIEELKQRLPTLDPLPAPVGSLIIEAEKPVSVPRSRPPTLMSAVPPPSVVNSIRPSVLTPMLAAKRGRTAMPGPLPVAPPAISSSTSSNPFSGRGRGVLVIPEAATPTSLSGGFPSSAQTRVSPGNGAPAQTRLSPRNGASSPPKNEEKKKTIQEILRESFPDVSTACLLEFLGELKQEEGGLKRFKVTEELIAAIRGIMDGRECPICRTTAQGEDAMKIRCCRAWYHVTHSEDKPGLPGSSQVTVCDKLKLLLDHLGNSSYEEVFPELEELSPEFSQSQIRILLFGKSQKVIFDSSILERVSLEVDAPASNTFCRIRGLKKKGLGPSSRPLKDEFIELNDKFGYKKCPMSSSKWNYMCEDKQVCDLVFGTVGMTTRGASFKVHSCQDHSVLILSKVFVIQKKMSHENSFGDASSVTGSSFDSLFCSSSRLDSFDNSSRAMSREPSLGSMPSFSQVNSVDSCLGSSCQTGSLQSGTTAGPPEYPPLEPLAEHGEGQSFALVPSTTVYAQQPPPSRCSTDDSILSRASSNSLGTAGHSSIRLAFAVQVDLSNDEGEKRHFESFLFSNMAVMERLLLRMQLDFTFAYRHYSSFNHAMFTSTKELQDSLFQLYTCPRIPRLSWFSLLSAAYAGSGNEVSSFASGSLEAEAQQFLDVFHSVVKEFERKQTNFFFSTLLSAVLRYHLGWTSHSLKSRQPVIVNPDPPPSPSPLTAQLRDLCGGERTEARTYLTPSSKAHDLLRCLSYFYRCRLVSEKLFRRGSLESPPTPRPSTLHPLEGLSRCPSGASTMTMSSKKSSSIFTAVATYPDLGLLCETQEAPWRDSPPFRESENGWGDSSSGDRGSGCLYPRLPSDTASNDRECRDSSSRDRDSCSREKEPISSIYPRLPLIDNKQETSSSLYPTITPEMFDSRLPSLARSTSDRVQSPPALTTSKQTLPEKSTRPKSCLSSVENISGTLKRSFSQRASSSNLVLRSSSEEKENADVSHLQPTLFVQGRRLGHRKHRSEDIKSSVPYGQSQVHRDQKFSFGSDACLYNYSCGAITSEGFELVSHGMSLESYEPPPVKQRPRSKGIKVRDLLVSAKRKIREVTPPPPIFLFSKTGSGACKTKDPAPQKPSFVIGDDEGRVTPPKLLASPIKLWLSPDEAIAPTREEEVALGSSVLVRNVDVWSMATTNIQQEKREASMSPAPSTKKLETPAEFFLKAERRSMPKSVFVGQSPPLSSSPALALLGTLAPSYCPGSILTASILSSCENPSNGVAHVRSKEILPLYDRIRRDLIACAKAERAVGDDVVCIIGDIKNCEVQILPARGSLEIEMASPLVSAILEGAASLCETKEHPLKILSFLESSLESLISRAETMASYLIHSRDIQSMENLISSMEISRNDVPLLLTVAQSIAPELRRMYGLGKQ</sequence>
<feature type="domain" description="E3 ubiquitin-protein ligase TTC3/DZIP3" evidence="5">
    <location>
        <begin position="182"/>
        <end position="297"/>
    </location>
</feature>
<feature type="compositionally biased region" description="Basic and acidic residues" evidence="2">
    <location>
        <begin position="1760"/>
        <end position="1782"/>
    </location>
</feature>
<evidence type="ECO:0000259" key="3">
    <source>
        <dbReference type="Pfam" id="PF14637"/>
    </source>
</evidence>
<evidence type="ECO:0008006" key="7">
    <source>
        <dbReference type="Google" id="ProtNLM"/>
    </source>
</evidence>
<protein>
    <recommendedName>
        <fullName evidence="7">RING-type E3 ubiquitin transferase</fullName>
    </recommendedName>
</protein>
<feature type="region of interest" description="Disordered" evidence="2">
    <location>
        <begin position="1016"/>
        <end position="1058"/>
    </location>
</feature>
<reference evidence="6" key="1">
    <citation type="submission" date="2020-11" db="EMBL/GenBank/DDBJ databases">
        <authorList>
            <person name="Tran Van P."/>
        </authorList>
    </citation>
    <scope>NUCLEOTIDE SEQUENCE</scope>
</reference>
<evidence type="ECO:0000256" key="1">
    <source>
        <dbReference type="SAM" id="Coils"/>
    </source>
</evidence>
<feature type="region of interest" description="Disordered" evidence="2">
    <location>
        <begin position="1339"/>
        <end position="1358"/>
    </location>
</feature>
<feature type="domain" description="Folliculin-interacting protein C-terminal" evidence="4">
    <location>
        <begin position="2130"/>
        <end position="2301"/>
    </location>
</feature>
<dbReference type="PANTHER" id="PTHR21634:SF9">
    <property type="entry name" value="RE13835P"/>
    <property type="match status" value="1"/>
</dbReference>
<feature type="compositionally biased region" description="Polar residues" evidence="2">
    <location>
        <begin position="755"/>
        <end position="767"/>
    </location>
</feature>
<feature type="region of interest" description="Disordered" evidence="2">
    <location>
        <begin position="1723"/>
        <end position="1782"/>
    </location>
</feature>
<dbReference type="Pfam" id="PF14637">
    <property type="entry name" value="FNIP_M"/>
    <property type="match status" value="1"/>
</dbReference>
<feature type="region of interest" description="Disordered" evidence="2">
    <location>
        <begin position="682"/>
        <end position="708"/>
    </location>
</feature>
<name>A0A7R8W0T3_9CRUS</name>
<feature type="compositionally biased region" description="Polar residues" evidence="2">
    <location>
        <begin position="1016"/>
        <end position="1030"/>
    </location>
</feature>
<dbReference type="PANTHER" id="PTHR21634">
    <property type="entry name" value="RE13835P"/>
    <property type="match status" value="1"/>
</dbReference>
<evidence type="ECO:0000259" key="5">
    <source>
        <dbReference type="Pfam" id="PF19179"/>
    </source>
</evidence>
<feature type="region of interest" description="Disordered" evidence="2">
    <location>
        <begin position="1900"/>
        <end position="1919"/>
    </location>
</feature>
<feature type="region of interest" description="Disordered" evidence="2">
    <location>
        <begin position="978"/>
        <end position="1002"/>
    </location>
</feature>
<accession>A0A7R8W0T3</accession>
<keyword evidence="1" id="KW-0175">Coiled coil</keyword>
<evidence type="ECO:0000259" key="4">
    <source>
        <dbReference type="Pfam" id="PF14638"/>
    </source>
</evidence>
<dbReference type="Pfam" id="PF19179">
    <property type="entry name" value="TTC3_DZIP3_dom"/>
    <property type="match status" value="1"/>
</dbReference>
<feature type="compositionally biased region" description="Low complexity" evidence="2">
    <location>
        <begin position="1738"/>
        <end position="1748"/>
    </location>
</feature>